<feature type="domain" description="PDZ" evidence="1">
    <location>
        <begin position="103"/>
        <end position="176"/>
    </location>
</feature>
<organism evidence="3 4">
    <name type="scientific">Flavobacterium endoglycinae</name>
    <dbReference type="NCBI Taxonomy" id="2816357"/>
    <lineage>
        <taxon>Bacteria</taxon>
        <taxon>Pseudomonadati</taxon>
        <taxon>Bacteroidota</taxon>
        <taxon>Flavobacteriia</taxon>
        <taxon>Flavobacteriales</taxon>
        <taxon>Flavobacteriaceae</taxon>
        <taxon>Flavobacterium</taxon>
    </lineage>
</organism>
<dbReference type="Gene3D" id="2.30.42.10">
    <property type="match status" value="1"/>
</dbReference>
<dbReference type="InterPro" id="IPR005151">
    <property type="entry name" value="Tail-specific_protease"/>
</dbReference>
<dbReference type="SMART" id="SM00245">
    <property type="entry name" value="TSPc"/>
    <property type="match status" value="1"/>
</dbReference>
<protein>
    <submittedName>
        <fullName evidence="3">Peptidase S41</fullName>
    </submittedName>
</protein>
<feature type="domain" description="Tail specific protease" evidence="2">
    <location>
        <begin position="182"/>
        <end position="398"/>
    </location>
</feature>
<dbReference type="PROSITE" id="PS51257">
    <property type="entry name" value="PROKAR_LIPOPROTEIN"/>
    <property type="match status" value="1"/>
</dbReference>
<dbReference type="CDD" id="cd07561">
    <property type="entry name" value="Peptidase_S41_CPP_like"/>
    <property type="match status" value="1"/>
</dbReference>
<reference evidence="3 4" key="1">
    <citation type="submission" date="2021-03" db="EMBL/GenBank/DDBJ databases">
        <title>Flavobacterium kribbensis sp. nov, an endophytic bacteria, isolated from soybean.</title>
        <authorList>
            <person name="Lee J."/>
            <person name="Seo J."/>
        </authorList>
    </citation>
    <scope>NUCLEOTIDE SEQUENCE [LARGE SCALE GENOMIC DNA]</scope>
    <source>
        <strain evidence="3 4">BB8</strain>
    </source>
</reference>
<gene>
    <name evidence="3" type="ORF">J0383_21740</name>
</gene>
<dbReference type="Gene3D" id="3.90.226.10">
    <property type="entry name" value="2-enoyl-CoA Hydratase, Chain A, domain 1"/>
    <property type="match status" value="1"/>
</dbReference>
<dbReference type="Pfam" id="PF18294">
    <property type="entry name" value="Pept_S41_N"/>
    <property type="match status" value="1"/>
</dbReference>
<dbReference type="InterPro" id="IPR036034">
    <property type="entry name" value="PDZ_sf"/>
</dbReference>
<accession>A0ABX7QE28</accession>
<dbReference type="InterPro" id="IPR029045">
    <property type="entry name" value="ClpP/crotonase-like_dom_sf"/>
</dbReference>
<evidence type="ECO:0000313" key="4">
    <source>
        <dbReference type="Proteomes" id="UP000663440"/>
    </source>
</evidence>
<dbReference type="EMBL" id="CP071448">
    <property type="protein sequence ID" value="QSW88848.1"/>
    <property type="molecule type" value="Genomic_DNA"/>
</dbReference>
<evidence type="ECO:0000259" key="2">
    <source>
        <dbReference type="SMART" id="SM00245"/>
    </source>
</evidence>
<dbReference type="Pfam" id="PF03572">
    <property type="entry name" value="Peptidase_S41"/>
    <property type="match status" value="1"/>
</dbReference>
<dbReference type="Gene3D" id="3.30.750.170">
    <property type="match status" value="1"/>
</dbReference>
<dbReference type="SMART" id="SM00228">
    <property type="entry name" value="PDZ"/>
    <property type="match status" value="1"/>
</dbReference>
<dbReference type="PANTHER" id="PTHR32060">
    <property type="entry name" value="TAIL-SPECIFIC PROTEASE"/>
    <property type="match status" value="1"/>
</dbReference>
<sequence length="454" mass="50955">MSVIPKYHSALTILFGAFLMILFVSCQNDDAPVVYEKGTNEYANSWILEQMKRYYLWNENLPENTSLSLKPRDYFKKLLYKDDRFSYALHPSLPETAPQSIRNSFGFDISFIEYENQTYGIILYVLPDSPAERSGLKRGLFIKTINRTPLNSQNFENAYAAAAASAKLTLQVMQYSEADGFSAVEEIEITRSLTFSNAVNSKVILFNNQKIGYIEISHFDVGLAGSLLSVFKEFQNQSVTKIIVDLRYNGGGDVSSAAALSSILAPNIKSDDLFITFKGNKNGGIVHKTFKEALIMNENQIRFEALRSVHPLIQEVFVLSGNHTASASEIIINNLKPYMKVTVIGEKTVGKDAAGFAVEDNRISGEKGWILYPVIYKLFNARNEGNYTLGIHPDIEINELQNMEVFPLGDIRETVLSKALNNGISAKPQKNTQVKKLILRNTYGIDPFVQINFE</sequence>
<evidence type="ECO:0000313" key="3">
    <source>
        <dbReference type="EMBL" id="QSW88848.1"/>
    </source>
</evidence>
<dbReference type="SUPFAM" id="SSF50156">
    <property type="entry name" value="PDZ domain-like"/>
    <property type="match status" value="1"/>
</dbReference>
<dbReference type="InterPro" id="IPR041613">
    <property type="entry name" value="Pept_S41_N"/>
</dbReference>
<dbReference type="RefSeq" id="WP_207296047.1">
    <property type="nucleotide sequence ID" value="NZ_CP071448.1"/>
</dbReference>
<name>A0ABX7QE28_9FLAO</name>
<dbReference type="InterPro" id="IPR001478">
    <property type="entry name" value="PDZ"/>
</dbReference>
<evidence type="ECO:0000259" key="1">
    <source>
        <dbReference type="SMART" id="SM00228"/>
    </source>
</evidence>
<dbReference type="Proteomes" id="UP000663440">
    <property type="component" value="Chromosome"/>
</dbReference>
<proteinExistence type="predicted"/>
<dbReference type="PANTHER" id="PTHR32060:SF30">
    <property type="entry name" value="CARBOXY-TERMINAL PROCESSING PROTEASE CTPA"/>
    <property type="match status" value="1"/>
</dbReference>
<dbReference type="SUPFAM" id="SSF52096">
    <property type="entry name" value="ClpP/crotonase"/>
    <property type="match status" value="1"/>
</dbReference>
<keyword evidence="4" id="KW-1185">Reference proteome</keyword>